<reference evidence="2 3" key="1">
    <citation type="submission" date="2010-05" db="EMBL/GenBank/DDBJ databases">
        <title>The Genome Sequence of Thecamonas trahens ATCC 50062.</title>
        <authorList>
            <consortium name="The Broad Institute Genome Sequencing Platform"/>
            <person name="Russ C."/>
            <person name="Cuomo C."/>
            <person name="Shea T."/>
            <person name="Young S.K."/>
            <person name="Zeng Q."/>
            <person name="Koehrsen M."/>
            <person name="Haas B."/>
            <person name="Borodovsky M."/>
            <person name="Guigo R."/>
            <person name="Alvarado L."/>
            <person name="Berlin A."/>
            <person name="Bochicchio J."/>
            <person name="Borenstein D."/>
            <person name="Chapman S."/>
            <person name="Chen Z."/>
            <person name="Freedman E."/>
            <person name="Gellesch M."/>
            <person name="Goldberg J."/>
            <person name="Griggs A."/>
            <person name="Gujja S."/>
            <person name="Heilman E."/>
            <person name="Heiman D."/>
            <person name="Hepburn T."/>
            <person name="Howarth C."/>
            <person name="Jen D."/>
            <person name="Larson L."/>
            <person name="Mehta T."/>
            <person name="Park D."/>
            <person name="Pearson M."/>
            <person name="Roberts A."/>
            <person name="Saif S."/>
            <person name="Shenoy N."/>
            <person name="Sisk P."/>
            <person name="Stolte C."/>
            <person name="Sykes S."/>
            <person name="Thomson T."/>
            <person name="Walk T."/>
            <person name="White J."/>
            <person name="Yandava C."/>
            <person name="Burger G."/>
            <person name="Gray M.W."/>
            <person name="Holland P.W.H."/>
            <person name="King N."/>
            <person name="Lang F.B.F."/>
            <person name="Roger A.J."/>
            <person name="Ruiz-Trillo I."/>
            <person name="Lander E."/>
            <person name="Nusbaum C."/>
        </authorList>
    </citation>
    <scope>NUCLEOTIDE SEQUENCE [LARGE SCALE GENOMIC DNA]</scope>
    <source>
        <strain evidence="2 3">ATCC 50062</strain>
    </source>
</reference>
<dbReference type="RefSeq" id="XP_013762593.1">
    <property type="nucleotide sequence ID" value="XM_013907139.1"/>
</dbReference>
<dbReference type="InterPro" id="IPR022185">
    <property type="entry name" value="DUF3712"/>
</dbReference>
<dbReference type="EMBL" id="GL349435">
    <property type="protein sequence ID" value="KNC50586.1"/>
    <property type="molecule type" value="Genomic_DNA"/>
</dbReference>
<dbReference type="Proteomes" id="UP000054408">
    <property type="component" value="Unassembled WGS sequence"/>
</dbReference>
<keyword evidence="3" id="KW-1185">Reference proteome</keyword>
<dbReference type="PANTHER" id="PTHR35895">
    <property type="entry name" value="CHROMOSOME 16, WHOLE GENOME SHOTGUN SEQUENCE"/>
    <property type="match status" value="1"/>
</dbReference>
<evidence type="ECO:0000256" key="1">
    <source>
        <dbReference type="SAM" id="MobiDB-lite"/>
    </source>
</evidence>
<dbReference type="GeneID" id="25569529"/>
<dbReference type="Pfam" id="PF12505">
    <property type="entry name" value="DUF3712"/>
    <property type="match status" value="1"/>
</dbReference>
<dbReference type="AlphaFoldDB" id="A0A0L0DEM7"/>
<evidence type="ECO:0000313" key="2">
    <source>
        <dbReference type="EMBL" id="KNC50586.1"/>
    </source>
</evidence>
<dbReference type="PANTHER" id="PTHR35895:SF1">
    <property type="entry name" value="LIPID-BINDING SERUM GLYCOPROTEIN C-TERMINAL DOMAIN-CONTAINING PROTEIN"/>
    <property type="match status" value="1"/>
</dbReference>
<feature type="region of interest" description="Disordered" evidence="1">
    <location>
        <begin position="378"/>
        <end position="449"/>
    </location>
</feature>
<evidence type="ECO:0000313" key="3">
    <source>
        <dbReference type="Proteomes" id="UP000054408"/>
    </source>
</evidence>
<name>A0A0L0DEM7_THETB</name>
<organism evidence="2 3">
    <name type="scientific">Thecamonas trahens ATCC 50062</name>
    <dbReference type="NCBI Taxonomy" id="461836"/>
    <lineage>
        <taxon>Eukaryota</taxon>
        <taxon>Apusozoa</taxon>
        <taxon>Apusomonadida</taxon>
        <taxon>Apusomonadidae</taxon>
        <taxon>Thecamonas</taxon>
    </lineage>
</organism>
<protein>
    <submittedName>
        <fullName evidence="2">Uncharacterized protein</fullName>
    </submittedName>
</protein>
<feature type="compositionally biased region" description="Polar residues" evidence="1">
    <location>
        <begin position="439"/>
        <end position="449"/>
    </location>
</feature>
<gene>
    <name evidence="2" type="ORF">AMSG_11614</name>
</gene>
<feature type="compositionally biased region" description="Low complexity" evidence="1">
    <location>
        <begin position="387"/>
        <end position="434"/>
    </location>
</feature>
<sequence length="449" mass="45506">MAIVNPLGANSPCTVHAATFTAALTDASGTVLGTLTTPWTPTAMPNPTTVALDIATSLIFPLHSDGTAFAAWVSCFVDAPQISLTLTGTASVNATLAAGTMILASLPFDVAIPLTGFSGFTAPGATRVISFSLPGNAPTGGVMLDIDAELTNPSVASFDLGSVDLGVFHPSGARLGSVTVGSLAMTPGPNALSMTGVFDPHSSALPAASDTISKYLSGRNASLVVRGTSGTTSAAWLRSVITSLTIPVTLPPSNDSVIHGIAMKRLNFDVFPVASPTVAGTALAIWACAFHITLDISALALDFTIFVNGSALGSAAVPWTPAVSSQAAGTLVVSFDHTPLTVASGPPFRSSLTTCSSTPTHPFVWSAPLRLRRKLRLATSPSRRSRSTSQSFCSALPASPTLPSTSALPSLTPRSPTTSSPSSSTLASTTRRPLAVTSGGLSSTSATRA</sequence>
<dbReference type="OrthoDB" id="10039566at2759"/>
<dbReference type="STRING" id="461836.A0A0L0DEM7"/>
<proteinExistence type="predicted"/>
<dbReference type="InterPro" id="IPR046368">
    <property type="entry name" value="Tag1"/>
</dbReference>
<dbReference type="GO" id="GO:0016020">
    <property type="term" value="C:membrane"/>
    <property type="evidence" value="ECO:0007669"/>
    <property type="project" value="TreeGrafter"/>
</dbReference>
<accession>A0A0L0DEM7</accession>